<accession>C1GYB6</accession>
<feature type="compositionally biased region" description="Pro residues" evidence="8">
    <location>
        <begin position="330"/>
        <end position="349"/>
    </location>
</feature>
<keyword evidence="4" id="KW-0805">Transcription regulation</keyword>
<comment type="subcellular location">
    <subcellularLocation>
        <location evidence="2">Cytoplasm</location>
    </subcellularLocation>
    <subcellularLocation>
        <location evidence="1">Nucleus</location>
    </subcellularLocation>
</comment>
<dbReference type="Gene3D" id="2.60.40.3960">
    <property type="entry name" value="Velvet domain"/>
    <property type="match status" value="1"/>
</dbReference>
<dbReference type="eggNOG" id="ENOG502QVY9">
    <property type="taxonomic scope" value="Eukaryota"/>
</dbReference>
<dbReference type="AlphaFoldDB" id="C1GYB6"/>
<keyword evidence="3" id="KW-0963">Cytoplasm</keyword>
<dbReference type="InterPro" id="IPR038491">
    <property type="entry name" value="Velvet_dom_sf"/>
</dbReference>
<keyword evidence="6" id="KW-0539">Nucleus</keyword>
<reference evidence="10 11" key="1">
    <citation type="journal article" date="2011" name="PLoS Genet.">
        <title>Comparative genomic analysis of human fungal pathogens causing paracoccidioidomycosis.</title>
        <authorList>
            <person name="Desjardins C.A."/>
            <person name="Champion M.D."/>
            <person name="Holder J.W."/>
            <person name="Muszewska A."/>
            <person name="Goldberg J."/>
            <person name="Bailao A.M."/>
            <person name="Brigido M.M."/>
            <person name="Ferreira M.E."/>
            <person name="Garcia A.M."/>
            <person name="Grynberg M."/>
            <person name="Gujja S."/>
            <person name="Heiman D.I."/>
            <person name="Henn M.R."/>
            <person name="Kodira C.D."/>
            <person name="Leon-Narvaez H."/>
            <person name="Longo L.V."/>
            <person name="Ma L.J."/>
            <person name="Malavazi I."/>
            <person name="Matsuo A.L."/>
            <person name="Morais F.V."/>
            <person name="Pereira M."/>
            <person name="Rodriguez-Brito S."/>
            <person name="Sakthikumar S."/>
            <person name="Salem-Izacc S.M."/>
            <person name="Sykes S.M."/>
            <person name="Teixeira M.M."/>
            <person name="Vallejo M.C."/>
            <person name="Walter M.E."/>
            <person name="Yandava C."/>
            <person name="Young S."/>
            <person name="Zeng Q."/>
            <person name="Zucker J."/>
            <person name="Felipe M.S."/>
            <person name="Goldman G.H."/>
            <person name="Haas B.J."/>
            <person name="McEwen J.G."/>
            <person name="Nino-Vega G."/>
            <person name="Puccia R."/>
            <person name="San-Blas G."/>
            <person name="Soares C.M."/>
            <person name="Birren B.W."/>
            <person name="Cuomo C.A."/>
        </authorList>
    </citation>
    <scope>NUCLEOTIDE SEQUENCE [LARGE SCALE GENOMIC DNA]</scope>
    <source>
        <strain evidence="11">ATCC MYA-826 / Pb01</strain>
    </source>
</reference>
<feature type="compositionally biased region" description="Polar residues" evidence="8">
    <location>
        <begin position="358"/>
        <end position="383"/>
    </location>
</feature>
<sequence>MATKSSILHPPNETENSVSRVTREGKMITYTLTVIQQPERARACGAGAKSAADRRPVDPPPVVQLRIYESDLNDQHKTDITFGYNANFFLFATLEWARPIAHGRVQTQTPTCAALTGVPVAGISYLDRPHQAGYFIFPDLSVRHEGLYRLNFNLYEEMKNPKDASKGAPMIQPQGYLAAPNPSKLRSPNQFLDFRLVVKSIPFTVYSAKKFPGLAESTSLSRIVAEQGCRVRIRRDVRMRRRESKTSKAYGGYDDRHMTPDPYPGTPVERPHSTSHASVDDHYRYSAGPSRVQPNPEYGYHPSYKQHSPVPTAPPHLYFAFGANQTLCHGPPPPTAAHQAPPPQAPYPSPHLGYAHTRQVSAGSPEYDSQQPKYTSYSPSTPHSDVYDQRKPNIPLTPSIDTPSNPPPMPYEPRVADPKLYIPSTQLHAASPPSLPSPSQTRPTPVTMSPTTLNPISVEMDTSAILPAPEPEKVSYTSIRTDGRLLFTNKSGPSKRTRDSSDQDEPLRNGQRPASSDDKLGEFGETSGSDDELMKYRRADGRMMAKQRVLMYCNGKPVHALHSLQLLPRGPELLSRGPELCAVAE</sequence>
<dbReference type="STRING" id="502779.C1GYB6"/>
<dbReference type="GO" id="GO:0005634">
    <property type="term" value="C:nucleus"/>
    <property type="evidence" value="ECO:0007669"/>
    <property type="project" value="UniProtKB-SubCell"/>
</dbReference>
<evidence type="ECO:0000259" key="9">
    <source>
        <dbReference type="PROSITE" id="PS51821"/>
    </source>
</evidence>
<dbReference type="GO" id="GO:0005737">
    <property type="term" value="C:cytoplasm"/>
    <property type="evidence" value="ECO:0007669"/>
    <property type="project" value="UniProtKB-SubCell"/>
</dbReference>
<dbReference type="GO" id="GO:0043455">
    <property type="term" value="P:regulation of secondary metabolic process"/>
    <property type="evidence" value="ECO:0007669"/>
    <property type="project" value="UniProtKB-ARBA"/>
</dbReference>
<feature type="region of interest" description="Disordered" evidence="8">
    <location>
        <begin position="1"/>
        <end position="20"/>
    </location>
</feature>
<dbReference type="PROSITE" id="PS51821">
    <property type="entry name" value="VELVET"/>
    <property type="match status" value="1"/>
</dbReference>
<dbReference type="GO" id="GO:0051176">
    <property type="term" value="P:positive regulation of sulfur metabolic process"/>
    <property type="evidence" value="ECO:0007669"/>
    <property type="project" value="UniProtKB-ARBA"/>
</dbReference>
<dbReference type="KEGG" id="pbl:PAAG_03070"/>
<dbReference type="EMBL" id="KN293999">
    <property type="protein sequence ID" value="EEH41507.1"/>
    <property type="molecule type" value="Genomic_DNA"/>
</dbReference>
<comment type="similarity">
    <text evidence="7">Belongs to the velvet family. VeA subfamily.</text>
</comment>
<dbReference type="RefSeq" id="XP_002794525.1">
    <property type="nucleotide sequence ID" value="XM_002794479.1"/>
</dbReference>
<name>C1GYB6_PARBA</name>
<dbReference type="Proteomes" id="UP000002059">
    <property type="component" value="Partially assembled WGS sequence"/>
</dbReference>
<evidence type="ECO:0000256" key="8">
    <source>
        <dbReference type="SAM" id="MobiDB-lite"/>
    </source>
</evidence>
<dbReference type="GeneID" id="9097720"/>
<keyword evidence="11" id="KW-1185">Reference proteome</keyword>
<feature type="region of interest" description="Disordered" evidence="8">
    <location>
        <begin position="329"/>
        <end position="533"/>
    </location>
</feature>
<evidence type="ECO:0000256" key="7">
    <source>
        <dbReference type="ARBA" id="ARBA00038005"/>
    </source>
</evidence>
<dbReference type="OrthoDB" id="5384689at2759"/>
<dbReference type="PANTHER" id="PTHR33572">
    <property type="entry name" value="SPORE DEVELOPMENT REGULATOR VOSA"/>
    <property type="match status" value="1"/>
</dbReference>
<dbReference type="FunFam" id="2.60.40.3960:FF:000001">
    <property type="entry name" value="Sexual development activator VeA"/>
    <property type="match status" value="1"/>
</dbReference>
<dbReference type="PANTHER" id="PTHR33572:SF14">
    <property type="entry name" value="DEVELOPMENTAL AND SECONDARY METABOLISM REGULATOR VEA"/>
    <property type="match status" value="1"/>
</dbReference>
<evidence type="ECO:0000256" key="4">
    <source>
        <dbReference type="ARBA" id="ARBA00023015"/>
    </source>
</evidence>
<protein>
    <submittedName>
        <fullName evidence="10">Sexual development activator VeA</fullName>
    </submittedName>
</protein>
<gene>
    <name evidence="10" type="ORF">PAAG_03070</name>
</gene>
<evidence type="ECO:0000256" key="6">
    <source>
        <dbReference type="ARBA" id="ARBA00023242"/>
    </source>
</evidence>
<evidence type="ECO:0000256" key="1">
    <source>
        <dbReference type="ARBA" id="ARBA00004123"/>
    </source>
</evidence>
<dbReference type="HOGENOM" id="CLU_022491_2_0_1"/>
<evidence type="ECO:0000256" key="5">
    <source>
        <dbReference type="ARBA" id="ARBA00023163"/>
    </source>
</evidence>
<evidence type="ECO:0000313" key="11">
    <source>
        <dbReference type="Proteomes" id="UP000002059"/>
    </source>
</evidence>
<dbReference type="Pfam" id="PF11754">
    <property type="entry name" value="Velvet"/>
    <property type="match status" value="2"/>
</dbReference>
<feature type="compositionally biased region" description="Polar residues" evidence="8">
    <location>
        <begin position="440"/>
        <end position="455"/>
    </location>
</feature>
<organism evidence="10 11">
    <name type="scientific">Paracoccidioides lutzii (strain ATCC MYA-826 / Pb01)</name>
    <name type="common">Paracoccidioides brasiliensis</name>
    <dbReference type="NCBI Taxonomy" id="502779"/>
    <lineage>
        <taxon>Eukaryota</taxon>
        <taxon>Fungi</taxon>
        <taxon>Dikarya</taxon>
        <taxon>Ascomycota</taxon>
        <taxon>Pezizomycotina</taxon>
        <taxon>Eurotiomycetes</taxon>
        <taxon>Eurotiomycetidae</taxon>
        <taxon>Onygenales</taxon>
        <taxon>Ajellomycetaceae</taxon>
        <taxon>Paracoccidioides</taxon>
    </lineage>
</organism>
<dbReference type="VEuPathDB" id="FungiDB:PAAG_03070"/>
<dbReference type="InterPro" id="IPR021740">
    <property type="entry name" value="Velvet"/>
</dbReference>
<proteinExistence type="inferred from homology"/>
<feature type="compositionally biased region" description="Basic and acidic residues" evidence="8">
    <location>
        <begin position="496"/>
        <end position="507"/>
    </location>
</feature>
<feature type="domain" description="Velvet" evidence="9">
    <location>
        <begin position="25"/>
        <end position="234"/>
    </location>
</feature>
<feature type="region of interest" description="Disordered" evidence="8">
    <location>
        <begin position="236"/>
        <end position="311"/>
    </location>
</feature>
<dbReference type="OMA" id="TDITFSY"/>
<evidence type="ECO:0000313" key="10">
    <source>
        <dbReference type="EMBL" id="EEH41507.1"/>
    </source>
</evidence>
<evidence type="ECO:0000256" key="2">
    <source>
        <dbReference type="ARBA" id="ARBA00004496"/>
    </source>
</evidence>
<evidence type="ECO:0000256" key="3">
    <source>
        <dbReference type="ARBA" id="ARBA00022490"/>
    </source>
</evidence>
<dbReference type="InterPro" id="IPR037525">
    <property type="entry name" value="Velvet_dom"/>
</dbReference>
<keyword evidence="5" id="KW-0804">Transcription</keyword>
<dbReference type="GO" id="GO:0034250">
    <property type="term" value="P:positive regulation of amide metabolic process"/>
    <property type="evidence" value="ECO:0007669"/>
    <property type="project" value="UniProtKB-ARBA"/>
</dbReference>